<accession>A0ABX1RB67</accession>
<dbReference type="PANTHER" id="PTHR38686">
    <property type="entry name" value="APOLIPOPROTEIN N-ACYLTRANSFERASE"/>
    <property type="match status" value="1"/>
</dbReference>
<feature type="transmembrane region" description="Helical" evidence="8">
    <location>
        <begin position="29"/>
        <end position="50"/>
    </location>
</feature>
<dbReference type="InterPro" id="IPR003010">
    <property type="entry name" value="C-N_Hydrolase"/>
</dbReference>
<protein>
    <submittedName>
        <fullName evidence="10">Apolipoprotein N-acyltransferase</fullName>
    </submittedName>
</protein>
<feature type="transmembrane region" description="Helical" evidence="8">
    <location>
        <begin position="434"/>
        <end position="453"/>
    </location>
</feature>
<dbReference type="Pfam" id="PF20154">
    <property type="entry name" value="LNT_N"/>
    <property type="match status" value="1"/>
</dbReference>
<evidence type="ECO:0000259" key="9">
    <source>
        <dbReference type="PROSITE" id="PS50263"/>
    </source>
</evidence>
<dbReference type="Gene3D" id="3.60.110.10">
    <property type="entry name" value="Carbon-nitrogen hydrolase"/>
    <property type="match status" value="1"/>
</dbReference>
<evidence type="ECO:0000256" key="4">
    <source>
        <dbReference type="ARBA" id="ARBA00022692"/>
    </source>
</evidence>
<keyword evidence="4 8" id="KW-0812">Transmembrane</keyword>
<evidence type="ECO:0000256" key="2">
    <source>
        <dbReference type="ARBA" id="ARBA00022475"/>
    </source>
</evidence>
<sequence length="467" mass="49066">GFGWGFVFALGFLLPLLTWIGTLVGPLPWVALCVFEALFIGLAGSGMALVSRLPAAPLWAAAVWIGGEALRARVPFGGMPWGKIGFGQPDGPLLPLAAIGGEPLLAFATALAGLALGELVRRLVLRRGELRRSPGELVGPAAIVVLTLVAGPLAALVPVTPGAPDRTVTIAAIQGNVPRLGLDFNSQRRAVLDNHVKVTEQLAADVAAGRKPQPDLVIWPENSSDIDPLQNPDAAAQIDRAAAAIKAPILVGAVLRNPDGVTTSNSALVWQAGVGVVERNDKRKVQPFGEYIPWRNFWRHFSSYVDRAGNFVPGDGPGAVDMAGVRVGVAICWEIAFDDLVDDSVDAGATVLAVPSNNATFGLTEMTYQQLAISRIRAVEHDRPVIVATTSGVSATIAPDGTVTASTRQFTPDVLVDRTTLKDTTTLATRLRAVPEWVLVALGVVAVGVGFVTRRRAGTRAGKDENG</sequence>
<dbReference type="NCBIfam" id="TIGR00546">
    <property type="entry name" value="lnt"/>
    <property type="match status" value="1"/>
</dbReference>
<keyword evidence="7" id="KW-0012">Acyltransferase</keyword>
<dbReference type="SUPFAM" id="SSF56317">
    <property type="entry name" value="Carbon-nitrogen hydrolase"/>
    <property type="match status" value="1"/>
</dbReference>
<evidence type="ECO:0000256" key="5">
    <source>
        <dbReference type="ARBA" id="ARBA00022989"/>
    </source>
</evidence>
<feature type="domain" description="CN hydrolase" evidence="9">
    <location>
        <begin position="168"/>
        <end position="421"/>
    </location>
</feature>
<evidence type="ECO:0000256" key="3">
    <source>
        <dbReference type="ARBA" id="ARBA00022679"/>
    </source>
</evidence>
<gene>
    <name evidence="10" type="primary">lnt</name>
    <name evidence="10" type="ORF">HF577_11240</name>
</gene>
<evidence type="ECO:0000313" key="11">
    <source>
        <dbReference type="Proteomes" id="UP001296706"/>
    </source>
</evidence>
<feature type="transmembrane region" description="Helical" evidence="8">
    <location>
        <begin position="6"/>
        <end position="24"/>
    </location>
</feature>
<dbReference type="Pfam" id="PF00795">
    <property type="entry name" value="CN_hydrolase"/>
    <property type="match status" value="1"/>
</dbReference>
<evidence type="ECO:0000256" key="6">
    <source>
        <dbReference type="ARBA" id="ARBA00023136"/>
    </source>
</evidence>
<evidence type="ECO:0000313" key="10">
    <source>
        <dbReference type="EMBL" id="NMH77656.1"/>
    </source>
</evidence>
<comment type="caution">
    <text evidence="10">The sequence shown here is derived from an EMBL/GenBank/DDBJ whole genome shotgun (WGS) entry which is preliminary data.</text>
</comment>
<feature type="transmembrane region" description="Helical" evidence="8">
    <location>
        <begin position="93"/>
        <end position="116"/>
    </location>
</feature>
<keyword evidence="6 8" id="KW-0472">Membrane</keyword>
<comment type="subcellular location">
    <subcellularLocation>
        <location evidence="1">Cell membrane</location>
        <topology evidence="1">Multi-pass membrane protein</topology>
    </subcellularLocation>
</comment>
<evidence type="ECO:0000256" key="8">
    <source>
        <dbReference type="SAM" id="Phobius"/>
    </source>
</evidence>
<keyword evidence="5 8" id="KW-1133">Transmembrane helix</keyword>
<keyword evidence="11" id="KW-1185">Reference proteome</keyword>
<feature type="transmembrane region" description="Helical" evidence="8">
    <location>
        <begin position="137"/>
        <end position="157"/>
    </location>
</feature>
<dbReference type="CDD" id="cd07571">
    <property type="entry name" value="ALP_N-acyl_transferase"/>
    <property type="match status" value="1"/>
</dbReference>
<feature type="non-terminal residue" evidence="10">
    <location>
        <position position="1"/>
    </location>
</feature>
<dbReference type="InterPro" id="IPR045378">
    <property type="entry name" value="LNT_N"/>
</dbReference>
<dbReference type="PANTHER" id="PTHR38686:SF1">
    <property type="entry name" value="APOLIPOPROTEIN N-ACYLTRANSFERASE"/>
    <property type="match status" value="1"/>
</dbReference>
<name>A0ABX1RB67_9PSEU</name>
<evidence type="ECO:0000256" key="1">
    <source>
        <dbReference type="ARBA" id="ARBA00004651"/>
    </source>
</evidence>
<dbReference type="InterPro" id="IPR036526">
    <property type="entry name" value="C-N_Hydrolase_sf"/>
</dbReference>
<organism evidence="10 11">
    <name type="scientific">Pseudonocardia xinjiangensis</name>
    <dbReference type="NCBI Taxonomy" id="75289"/>
    <lineage>
        <taxon>Bacteria</taxon>
        <taxon>Bacillati</taxon>
        <taxon>Actinomycetota</taxon>
        <taxon>Actinomycetes</taxon>
        <taxon>Pseudonocardiales</taxon>
        <taxon>Pseudonocardiaceae</taxon>
        <taxon>Pseudonocardia</taxon>
    </lineage>
</organism>
<dbReference type="Proteomes" id="UP001296706">
    <property type="component" value="Unassembled WGS sequence"/>
</dbReference>
<dbReference type="InterPro" id="IPR004563">
    <property type="entry name" value="Apolipo_AcylTrfase"/>
</dbReference>
<dbReference type="PROSITE" id="PS50263">
    <property type="entry name" value="CN_HYDROLASE"/>
    <property type="match status" value="1"/>
</dbReference>
<reference evidence="10 11" key="1">
    <citation type="submission" date="2020-04" db="EMBL/GenBank/DDBJ databases">
        <authorList>
            <person name="Klaysubun C."/>
            <person name="Duangmal K."/>
            <person name="Lipun K."/>
        </authorList>
    </citation>
    <scope>NUCLEOTIDE SEQUENCE [LARGE SCALE GENOMIC DNA]</scope>
    <source>
        <strain evidence="10 11">JCM 11839</strain>
    </source>
</reference>
<dbReference type="RefSeq" id="WP_169395735.1">
    <property type="nucleotide sequence ID" value="NZ_JAAXKY010000028.1"/>
</dbReference>
<dbReference type="HAMAP" id="MF_01148">
    <property type="entry name" value="Lnt"/>
    <property type="match status" value="1"/>
</dbReference>
<keyword evidence="3" id="KW-0808">Transferase</keyword>
<proteinExistence type="inferred from homology"/>
<dbReference type="EMBL" id="JAAXKY010000028">
    <property type="protein sequence ID" value="NMH77656.1"/>
    <property type="molecule type" value="Genomic_DNA"/>
</dbReference>
<evidence type="ECO:0000256" key="7">
    <source>
        <dbReference type="ARBA" id="ARBA00023315"/>
    </source>
</evidence>
<keyword evidence="2" id="KW-1003">Cell membrane</keyword>